<dbReference type="AlphaFoldDB" id="A0A0F8X223"/>
<dbReference type="Proteomes" id="UP000034291">
    <property type="component" value="Unassembled WGS sequence"/>
</dbReference>
<gene>
    <name evidence="6" type="ORF">ARAM_003238</name>
</gene>
<evidence type="ECO:0000313" key="7">
    <source>
        <dbReference type="Proteomes" id="UP000034291"/>
    </source>
</evidence>
<reference evidence="6 7" key="1">
    <citation type="submission" date="2015-02" db="EMBL/GenBank/DDBJ databases">
        <title>Draft Genome Sequences of Two Closely-Related Aflatoxigenic Aspergillus Species Obtained from the Cote d'Ivoire.</title>
        <authorList>
            <person name="Moore G.G."/>
            <person name="Beltz S.B."/>
            <person name="Mack B.M."/>
        </authorList>
    </citation>
    <scope>NUCLEOTIDE SEQUENCE [LARGE SCALE GENOMIC DNA]</scope>
    <source>
        <strain evidence="6 7">SRRC1468</strain>
    </source>
</reference>
<dbReference type="InterPro" id="IPR036388">
    <property type="entry name" value="WH-like_DNA-bd_sf"/>
</dbReference>
<keyword evidence="3" id="KW-0539">Nucleus</keyword>
<evidence type="ECO:0000256" key="4">
    <source>
        <dbReference type="ARBA" id="ARBA00023254"/>
    </source>
</evidence>
<feature type="coiled-coil region" evidence="5">
    <location>
        <begin position="62"/>
        <end position="96"/>
    </location>
</feature>
<keyword evidence="5" id="KW-0175">Coiled coil</keyword>
<dbReference type="STRING" id="308745.A0A0F8X223"/>
<dbReference type="PANTHER" id="PTHR15938">
    <property type="entry name" value="TBP-1 INTERACTING PROTEIN"/>
    <property type="match status" value="1"/>
</dbReference>
<proteinExistence type="predicted"/>
<evidence type="ECO:0000256" key="3">
    <source>
        <dbReference type="ARBA" id="ARBA00023242"/>
    </source>
</evidence>
<comment type="caution">
    <text evidence="6">The sequence shown here is derived from an EMBL/GenBank/DDBJ whole genome shotgun (WGS) entry which is preliminary data.</text>
</comment>
<dbReference type="OrthoDB" id="272266at2759"/>
<dbReference type="GO" id="GO:0000709">
    <property type="term" value="P:meiotic joint molecule formation"/>
    <property type="evidence" value="ECO:0007669"/>
    <property type="project" value="TreeGrafter"/>
</dbReference>
<dbReference type="GO" id="GO:0010774">
    <property type="term" value="P:meiotic strand invasion involved in reciprocal meiotic recombination"/>
    <property type="evidence" value="ECO:0007669"/>
    <property type="project" value="TreeGrafter"/>
</dbReference>
<dbReference type="PANTHER" id="PTHR15938:SF0">
    <property type="entry name" value="HOMOLOGOUS-PAIRING PROTEIN 2 HOMOLOG"/>
    <property type="match status" value="1"/>
</dbReference>
<dbReference type="GO" id="GO:0000794">
    <property type="term" value="C:condensed nuclear chromosome"/>
    <property type="evidence" value="ECO:0007669"/>
    <property type="project" value="TreeGrafter"/>
</dbReference>
<evidence type="ECO:0000256" key="1">
    <source>
        <dbReference type="ARBA" id="ARBA00004123"/>
    </source>
</evidence>
<keyword evidence="7" id="KW-1185">Reference proteome</keyword>
<name>A0A0F8X223_9EURO</name>
<organism evidence="6 7">
    <name type="scientific">Aspergillus rambellii</name>
    <dbReference type="NCBI Taxonomy" id="308745"/>
    <lineage>
        <taxon>Eukaryota</taxon>
        <taxon>Fungi</taxon>
        <taxon>Dikarya</taxon>
        <taxon>Ascomycota</taxon>
        <taxon>Pezizomycotina</taxon>
        <taxon>Eurotiomycetes</taxon>
        <taxon>Eurotiomycetidae</taxon>
        <taxon>Eurotiales</taxon>
        <taxon>Aspergillaceae</taxon>
        <taxon>Aspergillus</taxon>
        <taxon>Aspergillus subgen. Nidulantes</taxon>
    </lineage>
</organism>
<dbReference type="GO" id="GO:0007129">
    <property type="term" value="P:homologous chromosome pairing at meiosis"/>
    <property type="evidence" value="ECO:0007669"/>
    <property type="project" value="TreeGrafter"/>
</dbReference>
<evidence type="ECO:0008006" key="8">
    <source>
        <dbReference type="Google" id="ProtNLM"/>
    </source>
</evidence>
<dbReference type="Gene3D" id="1.10.10.10">
    <property type="entry name" value="Winged helix-like DNA-binding domain superfamily/Winged helix DNA-binding domain"/>
    <property type="match status" value="1"/>
</dbReference>
<evidence type="ECO:0000256" key="2">
    <source>
        <dbReference type="ARBA" id="ARBA00023172"/>
    </source>
</evidence>
<sequence length="189" mass="21453">MVPKKNRTLADGTAMILDYLPYAIKALRELHQNKEIECRVAGKQTVYHALQEAPDETTASTAAAMDKEIQRLQEELRSLKEREKKAQAELALLCATPLLSELRSEVLSLEEETGTLSASVAQAQGEDSVQVSAQEKAEVIRDWKFWQRQASVRGEICRDLWRKCSETLPEDMTREELWEHLGLEGPFLN</sequence>
<keyword evidence="2" id="KW-0233">DNA recombination</keyword>
<accession>A0A0F8X223</accession>
<dbReference type="GO" id="GO:0003690">
    <property type="term" value="F:double-stranded DNA binding"/>
    <property type="evidence" value="ECO:0007669"/>
    <property type="project" value="TreeGrafter"/>
</dbReference>
<evidence type="ECO:0000256" key="5">
    <source>
        <dbReference type="SAM" id="Coils"/>
    </source>
</evidence>
<dbReference type="EMBL" id="JZBS01002706">
    <property type="protein sequence ID" value="KKK17612.1"/>
    <property type="molecule type" value="Genomic_DNA"/>
</dbReference>
<comment type="subcellular location">
    <subcellularLocation>
        <location evidence="1">Nucleus</location>
    </subcellularLocation>
</comment>
<evidence type="ECO:0000313" key="6">
    <source>
        <dbReference type="EMBL" id="KKK17612.1"/>
    </source>
</evidence>
<dbReference type="GO" id="GO:0120231">
    <property type="term" value="C:DNA recombinase auxiliary factor complex"/>
    <property type="evidence" value="ECO:0007669"/>
    <property type="project" value="TreeGrafter"/>
</dbReference>
<keyword evidence="4" id="KW-0469">Meiosis</keyword>
<dbReference type="GO" id="GO:0120230">
    <property type="term" value="F:recombinase activator activity"/>
    <property type="evidence" value="ECO:0007669"/>
    <property type="project" value="TreeGrafter"/>
</dbReference>
<protein>
    <recommendedName>
        <fullName evidence="8">Homologous-pairing protein 2 winged helix domain-containing protein</fullName>
    </recommendedName>
</protein>